<evidence type="ECO:0000256" key="1">
    <source>
        <dbReference type="ARBA" id="ARBA00003237"/>
    </source>
</evidence>
<dbReference type="PANTHER" id="PTHR32179">
    <property type="entry name" value="NICOTINATE-NUCLEOTIDE PYROPHOSPHORYLASE [CARBOXYLATING]"/>
    <property type="match status" value="1"/>
</dbReference>
<dbReference type="PANTHER" id="PTHR32179:SF3">
    <property type="entry name" value="NICOTINATE-NUCLEOTIDE PYROPHOSPHORYLASE [CARBOXYLATING]"/>
    <property type="match status" value="1"/>
</dbReference>
<comment type="caution">
    <text evidence="16">The sequence shown here is derived from an EMBL/GenBank/DDBJ whole genome shotgun (WGS) entry which is preliminary data.</text>
</comment>
<keyword evidence="6" id="KW-0662">Pyridine nucleotide biosynthesis</keyword>
<dbReference type="InterPro" id="IPR004393">
    <property type="entry name" value="NadC"/>
</dbReference>
<name>A0A101FHK8_9THEO</name>
<dbReference type="GO" id="GO:0034213">
    <property type="term" value="P:quinolinate catabolic process"/>
    <property type="evidence" value="ECO:0007669"/>
    <property type="project" value="TreeGrafter"/>
</dbReference>
<evidence type="ECO:0000259" key="15">
    <source>
        <dbReference type="Pfam" id="PF02749"/>
    </source>
</evidence>
<sequence>MLPLWVIDDVVRRALMEDVGKGDLTTAALVPEGARAEGVIHSKAEGVLAGTPVALRVFQILDPNVEVAQELPDGSRLFPGVVIARIKGSGRALLTGERVALNFLQRLSGIATATERLVKMLEGTKARLIDTRKTTPGLRLLEKYAVRVGGGYNHRFGLDSGVLIKDNHIKIAGGITEAIRRARSSVPHTVKIEVEVESLEQLREALEAGADVIMLDNMPLDLMREAVRITAGRVPLEASGGISADAVREVAETGVDLISVGALTHSAAALDISMDIGEIKGAQGKR</sequence>
<dbReference type="NCBIfam" id="TIGR00078">
    <property type="entry name" value="nadC"/>
    <property type="match status" value="1"/>
</dbReference>
<evidence type="ECO:0000256" key="6">
    <source>
        <dbReference type="ARBA" id="ARBA00022642"/>
    </source>
</evidence>
<feature type="binding site" evidence="13">
    <location>
        <begin position="131"/>
        <end position="133"/>
    </location>
    <ligand>
        <name>substrate</name>
    </ligand>
</feature>
<keyword evidence="8 12" id="KW-0808">Transferase</keyword>
<evidence type="ECO:0000256" key="13">
    <source>
        <dbReference type="PIRSR" id="PIRSR006250-1"/>
    </source>
</evidence>
<dbReference type="GO" id="GO:0009435">
    <property type="term" value="P:NAD+ biosynthetic process"/>
    <property type="evidence" value="ECO:0007669"/>
    <property type="project" value="UniProtKB-UniPathway"/>
</dbReference>
<keyword evidence="7 12" id="KW-0328">Glycosyltransferase</keyword>
<dbReference type="Pfam" id="PF01729">
    <property type="entry name" value="QRPTase_C"/>
    <property type="match status" value="1"/>
</dbReference>
<feature type="binding site" evidence="13">
    <location>
        <position position="155"/>
    </location>
    <ligand>
        <name>substrate</name>
    </ligand>
</feature>
<dbReference type="SUPFAM" id="SSF51690">
    <property type="entry name" value="Nicotinate/Quinolinate PRTase C-terminal domain-like"/>
    <property type="match status" value="1"/>
</dbReference>
<comment type="subunit">
    <text evidence="4">Hexamer formed by 3 homodimers.</text>
</comment>
<dbReference type="Proteomes" id="UP000053326">
    <property type="component" value="Unassembled WGS sequence"/>
</dbReference>
<evidence type="ECO:0000256" key="12">
    <source>
        <dbReference type="PIRNR" id="PIRNR006250"/>
    </source>
</evidence>
<dbReference type="InterPro" id="IPR037128">
    <property type="entry name" value="Quinolinate_PRibosylTase_N_sf"/>
</dbReference>
<dbReference type="PIRSF" id="PIRSF006250">
    <property type="entry name" value="NadC_ModD"/>
    <property type="match status" value="1"/>
</dbReference>
<dbReference type="EC" id="2.4.2.19" evidence="5"/>
<dbReference type="Gene3D" id="3.20.20.70">
    <property type="entry name" value="Aldolase class I"/>
    <property type="match status" value="1"/>
</dbReference>
<dbReference type="GO" id="GO:0005737">
    <property type="term" value="C:cytoplasm"/>
    <property type="evidence" value="ECO:0007669"/>
    <property type="project" value="TreeGrafter"/>
</dbReference>
<feature type="domain" description="Quinolinate phosphoribosyl transferase N-terminal" evidence="15">
    <location>
        <begin position="23"/>
        <end position="108"/>
    </location>
</feature>
<dbReference type="InterPro" id="IPR013785">
    <property type="entry name" value="Aldolase_TIM"/>
</dbReference>
<organism evidence="16 17">
    <name type="scientific">Thermacetogenium phaeum</name>
    <dbReference type="NCBI Taxonomy" id="85874"/>
    <lineage>
        <taxon>Bacteria</taxon>
        <taxon>Bacillati</taxon>
        <taxon>Bacillota</taxon>
        <taxon>Clostridia</taxon>
        <taxon>Thermoanaerobacterales</taxon>
        <taxon>Thermoanaerobacteraceae</taxon>
        <taxon>Thermacetogenium</taxon>
    </lineage>
</organism>
<evidence type="ECO:0000256" key="7">
    <source>
        <dbReference type="ARBA" id="ARBA00022676"/>
    </source>
</evidence>
<feature type="domain" description="Quinolinate phosphoribosyl transferase C-terminal" evidence="14">
    <location>
        <begin position="110"/>
        <end position="275"/>
    </location>
</feature>
<evidence type="ECO:0000256" key="10">
    <source>
        <dbReference type="ARBA" id="ARBA00047445"/>
    </source>
</evidence>
<protein>
    <recommendedName>
        <fullName evidence="11">Probable nicotinate-nucleotide pyrophosphorylase [carboxylating]</fullName>
        <ecNumber evidence="5">2.4.2.19</ecNumber>
    </recommendedName>
    <alternativeName>
        <fullName evidence="9">Quinolinate phosphoribosyltransferase [decarboxylating]</fullName>
    </alternativeName>
</protein>
<dbReference type="Pfam" id="PF02749">
    <property type="entry name" value="QRPTase_N"/>
    <property type="match status" value="1"/>
</dbReference>
<feature type="binding site" evidence="13">
    <location>
        <begin position="260"/>
        <end position="262"/>
    </location>
    <ligand>
        <name>substrate</name>
    </ligand>
</feature>
<feature type="binding site" evidence="13">
    <location>
        <begin position="239"/>
        <end position="241"/>
    </location>
    <ligand>
        <name>substrate</name>
    </ligand>
</feature>
<evidence type="ECO:0000259" key="14">
    <source>
        <dbReference type="Pfam" id="PF01729"/>
    </source>
</evidence>
<evidence type="ECO:0000256" key="5">
    <source>
        <dbReference type="ARBA" id="ARBA00011944"/>
    </source>
</evidence>
<comment type="pathway">
    <text evidence="2">Cofactor biosynthesis; NAD(+) biosynthesis; nicotinate D-ribonucleotide from quinolinate: step 1/1.</text>
</comment>
<feature type="binding site" evidence="13">
    <location>
        <position position="98"/>
    </location>
    <ligand>
        <name>substrate</name>
    </ligand>
</feature>
<dbReference type="InterPro" id="IPR002638">
    <property type="entry name" value="Quinolinate_PRibosylTrfase_C"/>
</dbReference>
<dbReference type="CDD" id="cd01572">
    <property type="entry name" value="QPRTase"/>
    <property type="match status" value="1"/>
</dbReference>
<dbReference type="UniPathway" id="UPA00253">
    <property type="reaction ID" value="UER00331"/>
</dbReference>
<dbReference type="AlphaFoldDB" id="A0A101FHK8"/>
<evidence type="ECO:0000313" key="17">
    <source>
        <dbReference type="Proteomes" id="UP000053326"/>
    </source>
</evidence>
<dbReference type="PATRIC" id="fig|85874.4.peg.1178"/>
<gene>
    <name evidence="16" type="ORF">XD66_0190</name>
</gene>
<dbReference type="FunFam" id="3.20.20.70:FF:000030">
    <property type="entry name" value="Nicotinate-nucleotide pyrophosphorylase, carboxylating"/>
    <property type="match status" value="1"/>
</dbReference>
<dbReference type="FunFam" id="3.90.1170.20:FF:000001">
    <property type="entry name" value="Nicotinate-nucleotide diphosphorylase (Carboxylating)"/>
    <property type="match status" value="1"/>
</dbReference>
<evidence type="ECO:0000256" key="8">
    <source>
        <dbReference type="ARBA" id="ARBA00022679"/>
    </source>
</evidence>
<feature type="binding site" evidence="13">
    <location>
        <position position="165"/>
    </location>
    <ligand>
        <name>substrate</name>
    </ligand>
</feature>
<dbReference type="InterPro" id="IPR036068">
    <property type="entry name" value="Nicotinate_pribotase-like_C"/>
</dbReference>
<evidence type="ECO:0000256" key="11">
    <source>
        <dbReference type="ARBA" id="ARBA00069173"/>
    </source>
</evidence>
<feature type="binding site" evidence="13">
    <location>
        <position position="216"/>
    </location>
    <ligand>
        <name>substrate</name>
    </ligand>
</feature>
<evidence type="ECO:0000256" key="9">
    <source>
        <dbReference type="ARBA" id="ARBA00033102"/>
    </source>
</evidence>
<evidence type="ECO:0000313" key="16">
    <source>
        <dbReference type="EMBL" id="KUK37097.1"/>
    </source>
</evidence>
<dbReference type="GO" id="GO:0004514">
    <property type="term" value="F:nicotinate-nucleotide diphosphorylase (carboxylating) activity"/>
    <property type="evidence" value="ECO:0007669"/>
    <property type="project" value="UniProtKB-EC"/>
</dbReference>
<comment type="catalytic activity">
    <reaction evidence="10">
        <text>nicotinate beta-D-ribonucleotide + CO2 + diphosphate = quinolinate + 5-phospho-alpha-D-ribose 1-diphosphate + 2 H(+)</text>
        <dbReference type="Rhea" id="RHEA:12733"/>
        <dbReference type="ChEBI" id="CHEBI:15378"/>
        <dbReference type="ChEBI" id="CHEBI:16526"/>
        <dbReference type="ChEBI" id="CHEBI:29959"/>
        <dbReference type="ChEBI" id="CHEBI:33019"/>
        <dbReference type="ChEBI" id="CHEBI:57502"/>
        <dbReference type="ChEBI" id="CHEBI:58017"/>
        <dbReference type="EC" id="2.4.2.19"/>
    </reaction>
</comment>
<accession>A0A101FHK8</accession>
<dbReference type="SUPFAM" id="SSF54675">
    <property type="entry name" value="Nicotinate/Quinolinate PRTase N-terminal domain-like"/>
    <property type="match status" value="1"/>
</dbReference>
<proteinExistence type="inferred from homology"/>
<feature type="binding site" evidence="13">
    <location>
        <position position="195"/>
    </location>
    <ligand>
        <name>substrate</name>
    </ligand>
</feature>
<evidence type="ECO:0000256" key="4">
    <source>
        <dbReference type="ARBA" id="ARBA00011218"/>
    </source>
</evidence>
<dbReference type="InterPro" id="IPR022412">
    <property type="entry name" value="Quinolinate_PRibosylTrfase_N"/>
</dbReference>
<evidence type="ECO:0000256" key="3">
    <source>
        <dbReference type="ARBA" id="ARBA00009400"/>
    </source>
</evidence>
<dbReference type="Gene3D" id="3.90.1170.20">
    <property type="entry name" value="Quinolinate phosphoribosyl transferase, N-terminal domain"/>
    <property type="match status" value="1"/>
</dbReference>
<dbReference type="EMBL" id="LGFO01000011">
    <property type="protein sequence ID" value="KUK37097.1"/>
    <property type="molecule type" value="Genomic_DNA"/>
</dbReference>
<reference evidence="17" key="1">
    <citation type="journal article" date="2015" name="MBio">
        <title>Genome-Resolved Metagenomic Analysis Reveals Roles for Candidate Phyla and Other Microbial Community Members in Biogeochemical Transformations in Oil Reservoirs.</title>
        <authorList>
            <person name="Hu P."/>
            <person name="Tom L."/>
            <person name="Singh A."/>
            <person name="Thomas B.C."/>
            <person name="Baker B.J."/>
            <person name="Piceno Y.M."/>
            <person name="Andersen G.L."/>
            <person name="Banfield J.F."/>
        </authorList>
    </citation>
    <scope>NUCLEOTIDE SEQUENCE [LARGE SCALE GENOMIC DNA]</scope>
</reference>
<comment type="similarity">
    <text evidence="3 12">Belongs to the NadC/ModD family.</text>
</comment>
<dbReference type="InterPro" id="IPR027277">
    <property type="entry name" value="NadC/ModD"/>
</dbReference>
<evidence type="ECO:0000256" key="2">
    <source>
        <dbReference type="ARBA" id="ARBA00004893"/>
    </source>
</evidence>
<comment type="function">
    <text evidence="1">Involved in the catabolism of quinolinic acid (QA).</text>
</comment>